<keyword evidence="3" id="KW-1185">Reference proteome</keyword>
<dbReference type="EMBL" id="MBUA01000012">
    <property type="protein sequence ID" value="MBC6490720.1"/>
    <property type="molecule type" value="Genomic_DNA"/>
</dbReference>
<evidence type="ECO:0000313" key="2">
    <source>
        <dbReference type="EMBL" id="MBC6490720.1"/>
    </source>
</evidence>
<feature type="transmembrane region" description="Helical" evidence="1">
    <location>
        <begin position="44"/>
        <end position="67"/>
    </location>
</feature>
<organism evidence="2 3">
    <name type="scientific">Flavihumibacter stibioxidans</name>
    <dbReference type="NCBI Taxonomy" id="1834163"/>
    <lineage>
        <taxon>Bacteria</taxon>
        <taxon>Pseudomonadati</taxon>
        <taxon>Bacteroidota</taxon>
        <taxon>Chitinophagia</taxon>
        <taxon>Chitinophagales</taxon>
        <taxon>Chitinophagaceae</taxon>
        <taxon>Flavihumibacter</taxon>
    </lineage>
</organism>
<dbReference type="RefSeq" id="WP_187256076.1">
    <property type="nucleotide sequence ID" value="NZ_JBHULF010000014.1"/>
</dbReference>
<evidence type="ECO:0000313" key="3">
    <source>
        <dbReference type="Proteomes" id="UP000765802"/>
    </source>
</evidence>
<name>A0ABR7M7L8_9BACT</name>
<accession>A0ABR7M7L8</accession>
<dbReference type="Proteomes" id="UP000765802">
    <property type="component" value="Unassembled WGS sequence"/>
</dbReference>
<gene>
    <name evidence="2" type="ORF">BC349_06730</name>
</gene>
<keyword evidence="1" id="KW-0472">Membrane</keyword>
<protein>
    <submittedName>
        <fullName evidence="2">Uncharacterized protein</fullName>
    </submittedName>
</protein>
<reference evidence="2 3" key="1">
    <citation type="submission" date="2016-07" db="EMBL/GenBank/DDBJ databases">
        <title>Genome analysis of Flavihumibacter stibioxidans YS-17.</title>
        <authorList>
            <person name="Shi K."/>
            <person name="Han Y."/>
            <person name="Wang G."/>
        </authorList>
    </citation>
    <scope>NUCLEOTIDE SEQUENCE [LARGE SCALE GENOMIC DNA]</scope>
    <source>
        <strain evidence="2 3">YS-17</strain>
    </source>
</reference>
<sequence>MKQTDHMSNPADEIINSLDGITRASAGPHLYTRIRARLEEDRSVWAGIAAFLSRPAVAFSLVLLLLAANALIVLRNPAPAAEDNSDQLTALAQEYRFDKTSMLEQNATLP</sequence>
<proteinExistence type="predicted"/>
<keyword evidence="1" id="KW-1133">Transmembrane helix</keyword>
<comment type="caution">
    <text evidence="2">The sequence shown here is derived from an EMBL/GenBank/DDBJ whole genome shotgun (WGS) entry which is preliminary data.</text>
</comment>
<keyword evidence="1" id="KW-0812">Transmembrane</keyword>
<evidence type="ECO:0000256" key="1">
    <source>
        <dbReference type="SAM" id="Phobius"/>
    </source>
</evidence>